<dbReference type="GO" id="GO:0003677">
    <property type="term" value="F:DNA binding"/>
    <property type="evidence" value="ECO:0007669"/>
    <property type="project" value="UniProtKB-KW"/>
</dbReference>
<name>A0A9W3PIX5_BACTU</name>
<dbReference type="SMART" id="SM00530">
    <property type="entry name" value="HTH_XRE"/>
    <property type="match status" value="1"/>
</dbReference>
<dbReference type="EMBL" id="CP005935">
    <property type="protein sequence ID" value="AHA74809.1"/>
    <property type="molecule type" value="Genomic_DNA"/>
</dbReference>
<reference evidence="3 4" key="1">
    <citation type="submission" date="2013-05" db="EMBL/GenBank/DDBJ databases">
        <title>Complete genome sequence of Bacillus thuringiensis YBT-1518, a typical strain with high toxicity to nematode.</title>
        <authorList>
            <person name="Wang P."/>
            <person name="Zhang C."/>
            <person name="Guo M."/>
            <person name="Guo S."/>
            <person name="Zhu Y."/>
            <person name="Zheng J."/>
            <person name="Zhu L."/>
            <person name="Ruan L."/>
            <person name="Peng D."/>
            <person name="Sun M."/>
        </authorList>
    </citation>
    <scope>NUCLEOTIDE SEQUENCE [LARGE SCALE GENOMIC DNA]</scope>
    <source>
        <strain evidence="3 4">YBT-1518</strain>
    </source>
</reference>
<dbReference type="RefSeq" id="WP_023523420.1">
    <property type="nucleotide sequence ID" value="NC_022873.1"/>
</dbReference>
<dbReference type="AlphaFoldDB" id="A0A9W3PIX5"/>
<protein>
    <submittedName>
        <fullName evidence="3">Cro/CI family transcriptional regulator</fullName>
    </submittedName>
</protein>
<dbReference type="Pfam" id="PF01381">
    <property type="entry name" value="HTH_3"/>
    <property type="match status" value="1"/>
</dbReference>
<evidence type="ECO:0000313" key="3">
    <source>
        <dbReference type="EMBL" id="AHA74809.1"/>
    </source>
</evidence>
<accession>A0A9W3PIX5</accession>
<dbReference type="PANTHER" id="PTHR46558:SF14">
    <property type="entry name" value="HTH-TYPE TRANSCRIPTIONAL REGULATOR ANSR"/>
    <property type="match status" value="1"/>
</dbReference>
<dbReference type="InterPro" id="IPR010982">
    <property type="entry name" value="Lambda_DNA-bd_dom_sf"/>
</dbReference>
<dbReference type="Proteomes" id="UP000018566">
    <property type="component" value="Chromosome"/>
</dbReference>
<dbReference type="KEGG" id="bthu:YBT1518_28530"/>
<evidence type="ECO:0000259" key="2">
    <source>
        <dbReference type="PROSITE" id="PS50943"/>
    </source>
</evidence>
<evidence type="ECO:0000313" key="4">
    <source>
        <dbReference type="Proteomes" id="UP000018566"/>
    </source>
</evidence>
<dbReference type="PANTHER" id="PTHR46558">
    <property type="entry name" value="TRACRIPTIONAL REGULATORY PROTEIN-RELATED-RELATED"/>
    <property type="match status" value="1"/>
</dbReference>
<sequence>MIKFNAKQAKSLRNSFGYTQQYVANYLNCTKSGYCYIEQGKRQPSVEKLGKLSQLYNISTDELIQKC</sequence>
<dbReference type="InterPro" id="IPR001387">
    <property type="entry name" value="Cro/C1-type_HTH"/>
</dbReference>
<feature type="domain" description="HTH cro/C1-type" evidence="2">
    <location>
        <begin position="10"/>
        <end position="63"/>
    </location>
</feature>
<gene>
    <name evidence="3" type="ORF">YBT1518_28530</name>
</gene>
<proteinExistence type="predicted"/>
<evidence type="ECO:0000256" key="1">
    <source>
        <dbReference type="ARBA" id="ARBA00023125"/>
    </source>
</evidence>
<dbReference type="SUPFAM" id="SSF47413">
    <property type="entry name" value="lambda repressor-like DNA-binding domains"/>
    <property type="match status" value="1"/>
</dbReference>
<dbReference type="Gene3D" id="1.10.260.40">
    <property type="entry name" value="lambda repressor-like DNA-binding domains"/>
    <property type="match status" value="1"/>
</dbReference>
<organism evidence="3 4">
    <name type="scientific">Bacillus thuringiensis YBT-1518</name>
    <dbReference type="NCBI Taxonomy" id="529122"/>
    <lineage>
        <taxon>Bacteria</taxon>
        <taxon>Bacillati</taxon>
        <taxon>Bacillota</taxon>
        <taxon>Bacilli</taxon>
        <taxon>Bacillales</taxon>
        <taxon>Bacillaceae</taxon>
        <taxon>Bacillus</taxon>
        <taxon>Bacillus cereus group</taxon>
    </lineage>
</organism>
<keyword evidence="1" id="KW-0238">DNA-binding</keyword>
<dbReference type="CDD" id="cd00093">
    <property type="entry name" value="HTH_XRE"/>
    <property type="match status" value="1"/>
</dbReference>
<dbReference type="PROSITE" id="PS50943">
    <property type="entry name" value="HTH_CROC1"/>
    <property type="match status" value="1"/>
</dbReference>